<proteinExistence type="predicted"/>
<organism evidence="1 2">
    <name type="scientific">Panagrolaimus davidi</name>
    <dbReference type="NCBI Taxonomy" id="227884"/>
    <lineage>
        <taxon>Eukaryota</taxon>
        <taxon>Metazoa</taxon>
        <taxon>Ecdysozoa</taxon>
        <taxon>Nematoda</taxon>
        <taxon>Chromadorea</taxon>
        <taxon>Rhabditida</taxon>
        <taxon>Tylenchina</taxon>
        <taxon>Panagrolaimomorpha</taxon>
        <taxon>Panagrolaimoidea</taxon>
        <taxon>Panagrolaimidae</taxon>
        <taxon>Panagrolaimus</taxon>
    </lineage>
</organism>
<dbReference type="AlphaFoldDB" id="A0A914QY05"/>
<dbReference type="Proteomes" id="UP000887578">
    <property type="component" value="Unplaced"/>
</dbReference>
<evidence type="ECO:0000313" key="2">
    <source>
        <dbReference type="WBParaSite" id="PDA_v2.g6782.t1"/>
    </source>
</evidence>
<keyword evidence="1" id="KW-1185">Reference proteome</keyword>
<name>A0A914QY05_9BILA</name>
<reference evidence="2" key="1">
    <citation type="submission" date="2022-11" db="UniProtKB">
        <authorList>
            <consortium name="WormBaseParasite"/>
        </authorList>
    </citation>
    <scope>IDENTIFICATION</scope>
</reference>
<sequence length="267" mass="31525">MSKYLKSELEEFTPIQFIPPTRNEFFSTLCSQIFSLPKPIIYYISKNPSTSKVYQKMIRTCKYFFFQNPILIVKYISLDTFSDTYPNYSSKLWITDNFSVFLPYQNDFEAFLPKIFKCNAKTLTLNFLSLNFEDFKMLSNSAVSIDLSHSTIIKYKNGKDVELEKLIEVCPNVKIFNYELSPTICSTKTVKNLVKIPHFQFMRKFELSNIPESFEIQKILAFRKKKTNMRVEFYFCNELSEKYRCLLNFLEIKETFLGSTGLSSIRY</sequence>
<evidence type="ECO:0000313" key="1">
    <source>
        <dbReference type="Proteomes" id="UP000887578"/>
    </source>
</evidence>
<protein>
    <submittedName>
        <fullName evidence="2">Uncharacterized protein</fullName>
    </submittedName>
</protein>
<dbReference type="WBParaSite" id="PDA_v2.g6782.t1">
    <property type="protein sequence ID" value="PDA_v2.g6782.t1"/>
    <property type="gene ID" value="PDA_v2.g6782"/>
</dbReference>
<accession>A0A914QY05</accession>